<comment type="caution">
    <text evidence="3">The sequence shown here is derived from an EMBL/GenBank/DDBJ whole genome shotgun (WGS) entry which is preliminary data.</text>
</comment>
<dbReference type="Pfam" id="PF02517">
    <property type="entry name" value="Rce1-like"/>
    <property type="match status" value="1"/>
</dbReference>
<keyword evidence="1" id="KW-1133">Transmembrane helix</keyword>
<feature type="transmembrane region" description="Helical" evidence="1">
    <location>
        <begin position="200"/>
        <end position="219"/>
    </location>
</feature>
<organism evidence="3 4">
    <name type="scientific">Bittarella massiliensis</name>
    <name type="common">ex Durand et al. 2017</name>
    <dbReference type="NCBI Taxonomy" id="1720313"/>
    <lineage>
        <taxon>Bacteria</taxon>
        <taxon>Bacillati</taxon>
        <taxon>Bacillota</taxon>
        <taxon>Clostridia</taxon>
        <taxon>Eubacteriales</taxon>
        <taxon>Oscillospiraceae</taxon>
        <taxon>Bittarella (ex Durand et al. 2017)</taxon>
    </lineage>
</organism>
<keyword evidence="3" id="KW-0645">Protease</keyword>
<keyword evidence="1" id="KW-0472">Membrane</keyword>
<reference evidence="4" key="1">
    <citation type="submission" date="2016-11" db="EMBL/GenBank/DDBJ databases">
        <authorList>
            <person name="Jaros S."/>
            <person name="Januszkiewicz K."/>
            <person name="Wedrychowicz H."/>
        </authorList>
    </citation>
    <scope>NUCLEOTIDE SEQUENCE [LARGE SCALE GENOMIC DNA]</scope>
    <source>
        <strain evidence="4">DSM 4029</strain>
    </source>
</reference>
<evidence type="ECO:0000313" key="3">
    <source>
        <dbReference type="EMBL" id="SHG06150.1"/>
    </source>
</evidence>
<proteinExistence type="predicted"/>
<dbReference type="AlphaFoldDB" id="A0AAQ1RVT9"/>
<gene>
    <name evidence="3" type="ORF">SAMN05444424_1326</name>
</gene>
<dbReference type="GO" id="GO:0006508">
    <property type="term" value="P:proteolysis"/>
    <property type="evidence" value="ECO:0007669"/>
    <property type="project" value="UniProtKB-KW"/>
</dbReference>
<accession>A0AAQ1RVT9</accession>
<dbReference type="Proteomes" id="UP000184089">
    <property type="component" value="Unassembled WGS sequence"/>
</dbReference>
<feature type="transmembrane region" description="Helical" evidence="1">
    <location>
        <begin position="54"/>
        <end position="79"/>
    </location>
</feature>
<evidence type="ECO:0000313" key="4">
    <source>
        <dbReference type="Proteomes" id="UP000184089"/>
    </source>
</evidence>
<feature type="transmembrane region" description="Helical" evidence="1">
    <location>
        <begin position="176"/>
        <end position="194"/>
    </location>
</feature>
<feature type="domain" description="CAAX prenyl protease 2/Lysostaphin resistance protein A-like" evidence="2">
    <location>
        <begin position="91"/>
        <end position="184"/>
    </location>
</feature>
<dbReference type="GO" id="GO:0004175">
    <property type="term" value="F:endopeptidase activity"/>
    <property type="evidence" value="ECO:0007669"/>
    <property type="project" value="UniProtKB-ARBA"/>
</dbReference>
<dbReference type="EMBL" id="FQVY01000002">
    <property type="protein sequence ID" value="SHG06150.1"/>
    <property type="molecule type" value="Genomic_DNA"/>
</dbReference>
<protein>
    <submittedName>
        <fullName evidence="3">CAAX protease self-immunity</fullName>
    </submittedName>
</protein>
<dbReference type="InterPro" id="IPR003675">
    <property type="entry name" value="Rce1/LyrA-like_dom"/>
</dbReference>
<keyword evidence="3" id="KW-0378">Hydrolase</keyword>
<dbReference type="GO" id="GO:0080120">
    <property type="term" value="P:CAAX-box protein maturation"/>
    <property type="evidence" value="ECO:0007669"/>
    <property type="project" value="UniProtKB-ARBA"/>
</dbReference>
<evidence type="ECO:0000259" key="2">
    <source>
        <dbReference type="Pfam" id="PF02517"/>
    </source>
</evidence>
<keyword evidence="1" id="KW-0812">Transmembrane</keyword>
<sequence length="221" mass="23085">MGRTGCAGLDFLLYGAAAAAPSVAALLTAALGGGRAEVRAFLARSFTPRLSGGCLALAVVLPLLQFLLPWLLSCAVAGASLTPARLSGSEVVVILWALVAEEGGGRGLLQGALTQRLPARWVPPAVGAIWALWHYHFYLAGRMETPFLLLAASCILDSYLYDWLWRRGGGNLLPAMLYHCTGNGFIHLFAPVSASGSSVFAALLPLAIALAEGATLAVLDR</sequence>
<evidence type="ECO:0000256" key="1">
    <source>
        <dbReference type="SAM" id="Phobius"/>
    </source>
</evidence>
<name>A0AAQ1RVT9_9FIRM</name>
<feature type="transmembrane region" description="Helical" evidence="1">
    <location>
        <begin position="12"/>
        <end position="33"/>
    </location>
</feature>